<protein>
    <submittedName>
        <fullName evidence="1">Uncharacterized protein</fullName>
    </submittedName>
</protein>
<sequence length="152" mass="17530">MTVTRAMTSPLVRWVRREKRGVEPMSTSRLDESSEALIELIAATEYHEGAPESTRHTLGCTHDYISRLNERDFHDMTSFYGDNQRQYQCCASHDKDWQKSDLPADLHKLMHRMTGHYATIVLKDLKKQSLEIGTPTIGCLLFLKRFGKNDSQ</sequence>
<dbReference type="AlphaFoldDB" id="A0A4C1W5Z1"/>
<keyword evidence="2" id="KW-1185">Reference proteome</keyword>
<dbReference type="Proteomes" id="UP000299102">
    <property type="component" value="Unassembled WGS sequence"/>
</dbReference>
<accession>A0A4C1W5Z1</accession>
<evidence type="ECO:0000313" key="2">
    <source>
        <dbReference type="Proteomes" id="UP000299102"/>
    </source>
</evidence>
<name>A0A4C1W5Z1_EUMVA</name>
<gene>
    <name evidence="1" type="ORF">EVAR_39707_1</name>
</gene>
<comment type="caution">
    <text evidence="1">The sequence shown here is derived from an EMBL/GenBank/DDBJ whole genome shotgun (WGS) entry which is preliminary data.</text>
</comment>
<evidence type="ECO:0000313" key="1">
    <source>
        <dbReference type="EMBL" id="GBP46330.1"/>
    </source>
</evidence>
<reference evidence="1 2" key="1">
    <citation type="journal article" date="2019" name="Commun. Biol.">
        <title>The bagworm genome reveals a unique fibroin gene that provides high tensile strength.</title>
        <authorList>
            <person name="Kono N."/>
            <person name="Nakamura H."/>
            <person name="Ohtoshi R."/>
            <person name="Tomita M."/>
            <person name="Numata K."/>
            <person name="Arakawa K."/>
        </authorList>
    </citation>
    <scope>NUCLEOTIDE SEQUENCE [LARGE SCALE GENOMIC DNA]</scope>
</reference>
<dbReference type="EMBL" id="BGZK01000481">
    <property type="protein sequence ID" value="GBP46330.1"/>
    <property type="molecule type" value="Genomic_DNA"/>
</dbReference>
<proteinExistence type="predicted"/>
<organism evidence="1 2">
    <name type="scientific">Eumeta variegata</name>
    <name type="common">Bagworm moth</name>
    <name type="synonym">Eumeta japonica</name>
    <dbReference type="NCBI Taxonomy" id="151549"/>
    <lineage>
        <taxon>Eukaryota</taxon>
        <taxon>Metazoa</taxon>
        <taxon>Ecdysozoa</taxon>
        <taxon>Arthropoda</taxon>
        <taxon>Hexapoda</taxon>
        <taxon>Insecta</taxon>
        <taxon>Pterygota</taxon>
        <taxon>Neoptera</taxon>
        <taxon>Endopterygota</taxon>
        <taxon>Lepidoptera</taxon>
        <taxon>Glossata</taxon>
        <taxon>Ditrysia</taxon>
        <taxon>Tineoidea</taxon>
        <taxon>Psychidae</taxon>
        <taxon>Oiketicinae</taxon>
        <taxon>Eumeta</taxon>
    </lineage>
</organism>